<feature type="non-terminal residue" evidence="1">
    <location>
        <position position="1"/>
    </location>
</feature>
<sequence length="59" mass="6888">LKYERDLKIFAENRKNINGTDNLELRSHLDKFSPVNKDTNSMVPTLSTNVRMLNLNCHQ</sequence>
<evidence type="ECO:0000313" key="1">
    <source>
        <dbReference type="EMBL" id="CEK53462.1"/>
    </source>
</evidence>
<accession>A0A0B6YAY0</accession>
<organism evidence="1">
    <name type="scientific">Arion vulgaris</name>
    <dbReference type="NCBI Taxonomy" id="1028688"/>
    <lineage>
        <taxon>Eukaryota</taxon>
        <taxon>Metazoa</taxon>
        <taxon>Spiralia</taxon>
        <taxon>Lophotrochozoa</taxon>
        <taxon>Mollusca</taxon>
        <taxon>Gastropoda</taxon>
        <taxon>Heterobranchia</taxon>
        <taxon>Euthyneura</taxon>
        <taxon>Panpulmonata</taxon>
        <taxon>Eupulmonata</taxon>
        <taxon>Stylommatophora</taxon>
        <taxon>Helicina</taxon>
        <taxon>Arionoidea</taxon>
        <taxon>Arionidae</taxon>
        <taxon>Arion</taxon>
    </lineage>
</organism>
<name>A0A0B6YAY0_9EUPU</name>
<reference evidence="1" key="1">
    <citation type="submission" date="2014-12" db="EMBL/GenBank/DDBJ databases">
        <title>Insight into the proteome of Arion vulgaris.</title>
        <authorList>
            <person name="Aradska J."/>
            <person name="Bulat T."/>
            <person name="Smidak R."/>
            <person name="Sarate P."/>
            <person name="Gangsoo J."/>
            <person name="Sialana F."/>
            <person name="Bilban M."/>
            <person name="Lubec G."/>
        </authorList>
    </citation>
    <scope>NUCLEOTIDE SEQUENCE</scope>
    <source>
        <tissue evidence="1">Skin</tissue>
    </source>
</reference>
<dbReference type="AlphaFoldDB" id="A0A0B6YAY0"/>
<proteinExistence type="predicted"/>
<dbReference type="EMBL" id="HACG01006597">
    <property type="protein sequence ID" value="CEK53462.1"/>
    <property type="molecule type" value="Transcribed_RNA"/>
</dbReference>
<gene>
    <name evidence="1" type="primary">ORF20361</name>
</gene>
<protein>
    <submittedName>
        <fullName evidence="1">Uncharacterized protein</fullName>
    </submittedName>
</protein>